<dbReference type="EC" id="1.15.1.1" evidence="2 16"/>
<evidence type="ECO:0000259" key="18">
    <source>
        <dbReference type="Pfam" id="PF00080"/>
    </source>
</evidence>
<dbReference type="InterPro" id="IPR036423">
    <property type="entry name" value="SOD-like_Cu/Zn_dom_sf"/>
</dbReference>
<dbReference type="PROSITE" id="PS00332">
    <property type="entry name" value="SOD_CU_ZN_2"/>
    <property type="match status" value="1"/>
</dbReference>
<keyword evidence="17" id="KW-0732">Signal</keyword>
<evidence type="ECO:0000256" key="16">
    <source>
        <dbReference type="RuleBase" id="RU000393"/>
    </source>
</evidence>
<protein>
    <recommendedName>
        <fullName evidence="3 16">Superoxide dismutase [Cu-Zn]</fullName>
        <ecNumber evidence="2 16">1.15.1.1</ecNumber>
    </recommendedName>
</protein>
<evidence type="ECO:0000256" key="15">
    <source>
        <dbReference type="ARBA" id="ARBA00049204"/>
    </source>
</evidence>
<dbReference type="AlphaFoldDB" id="A0A2S0KF98"/>
<evidence type="ECO:0000313" key="19">
    <source>
        <dbReference type="EMBL" id="AVM00343.1"/>
    </source>
</evidence>
<keyword evidence="8 16" id="KW-0560">Oxidoreductase</keyword>
<comment type="cofactor">
    <cofactor evidence="16">
        <name>Zn(2+)</name>
        <dbReference type="ChEBI" id="CHEBI:29105"/>
    </cofactor>
    <text evidence="16">Binds 1 zinc ion per subunit.</text>
</comment>
<evidence type="ECO:0000256" key="17">
    <source>
        <dbReference type="SAM" id="SignalP"/>
    </source>
</evidence>
<evidence type="ECO:0000256" key="3">
    <source>
        <dbReference type="ARBA" id="ARBA00020928"/>
    </source>
</evidence>
<dbReference type="NCBIfam" id="NF047631">
    <property type="entry name" value="SodCMycob"/>
    <property type="match status" value="1"/>
</dbReference>
<dbReference type="Pfam" id="PF00080">
    <property type="entry name" value="Sod_Cu"/>
    <property type="match status" value="1"/>
</dbReference>
<evidence type="ECO:0000256" key="4">
    <source>
        <dbReference type="ARBA" id="ARBA00022475"/>
    </source>
</evidence>
<evidence type="ECO:0000256" key="2">
    <source>
        <dbReference type="ARBA" id="ARBA00012682"/>
    </source>
</evidence>
<evidence type="ECO:0000256" key="1">
    <source>
        <dbReference type="ARBA" id="ARBA00010457"/>
    </source>
</evidence>
<reference evidence="19 20" key="1">
    <citation type="submission" date="2018-03" db="EMBL/GenBank/DDBJ databases">
        <title>Characteristics and genome of n-alkane degrading marine bacteria Gordonia iterans isolated from crude oil contaminated in Tae-an, South Korea.</title>
        <authorList>
            <person name="Lee S.-S."/>
            <person name="Kim H."/>
        </authorList>
    </citation>
    <scope>NUCLEOTIDE SEQUENCE [LARGE SCALE GENOMIC DNA]</scope>
    <source>
        <strain evidence="19 20">Co17</strain>
    </source>
</reference>
<feature type="domain" description="Superoxide dismutase copper/zinc binding" evidence="18">
    <location>
        <begin position="60"/>
        <end position="202"/>
    </location>
</feature>
<evidence type="ECO:0000256" key="11">
    <source>
        <dbReference type="ARBA" id="ARBA00023139"/>
    </source>
</evidence>
<keyword evidence="12" id="KW-1015">Disulfide bond</keyword>
<dbReference type="InterPro" id="IPR024134">
    <property type="entry name" value="SOD_Cu/Zn_/chaperone"/>
</dbReference>
<comment type="catalytic activity">
    <reaction evidence="15 16">
        <text>2 superoxide + 2 H(+) = H2O2 + O2</text>
        <dbReference type="Rhea" id="RHEA:20696"/>
        <dbReference type="ChEBI" id="CHEBI:15378"/>
        <dbReference type="ChEBI" id="CHEBI:15379"/>
        <dbReference type="ChEBI" id="CHEBI:16240"/>
        <dbReference type="ChEBI" id="CHEBI:18421"/>
        <dbReference type="EC" id="1.15.1.1"/>
    </reaction>
</comment>
<evidence type="ECO:0000256" key="8">
    <source>
        <dbReference type="ARBA" id="ARBA00023002"/>
    </source>
</evidence>
<keyword evidence="20" id="KW-1185">Reference proteome</keyword>
<evidence type="ECO:0000256" key="13">
    <source>
        <dbReference type="ARBA" id="ARBA00023288"/>
    </source>
</evidence>
<evidence type="ECO:0000256" key="9">
    <source>
        <dbReference type="ARBA" id="ARBA00023008"/>
    </source>
</evidence>
<dbReference type="Gene3D" id="2.60.40.200">
    <property type="entry name" value="Superoxide dismutase, copper/zinc binding domain"/>
    <property type="match status" value="1"/>
</dbReference>
<comment type="function">
    <text evidence="14">Destroys radicals which are normally produced within the cells and which are toxic to biological systems. May play a role in favoring mycobacterial survival in phagocytes.</text>
</comment>
<evidence type="ECO:0000256" key="7">
    <source>
        <dbReference type="ARBA" id="ARBA00022862"/>
    </source>
</evidence>
<dbReference type="KEGG" id="git:C6V83_08730"/>
<dbReference type="InterPro" id="IPR001424">
    <property type="entry name" value="SOD_Cu_Zn_dom"/>
</dbReference>
<keyword evidence="9 16" id="KW-0186">Copper</keyword>
<dbReference type="InterPro" id="IPR018152">
    <property type="entry name" value="SOD_Cu/Zn_BS"/>
</dbReference>
<dbReference type="PANTHER" id="PTHR10003">
    <property type="entry name" value="SUPEROXIDE DISMUTASE CU-ZN -RELATED"/>
    <property type="match status" value="1"/>
</dbReference>
<dbReference type="GO" id="GO:0004784">
    <property type="term" value="F:superoxide dismutase activity"/>
    <property type="evidence" value="ECO:0007669"/>
    <property type="project" value="UniProtKB-EC"/>
</dbReference>
<evidence type="ECO:0000256" key="14">
    <source>
        <dbReference type="ARBA" id="ARBA00024900"/>
    </source>
</evidence>
<dbReference type="EMBL" id="CP027433">
    <property type="protein sequence ID" value="AVM00343.1"/>
    <property type="molecule type" value="Genomic_DNA"/>
</dbReference>
<evidence type="ECO:0000313" key="20">
    <source>
        <dbReference type="Proteomes" id="UP000239814"/>
    </source>
</evidence>
<organism evidence="19 20">
    <name type="scientific">Gordonia iterans</name>
    <dbReference type="NCBI Taxonomy" id="1004901"/>
    <lineage>
        <taxon>Bacteria</taxon>
        <taxon>Bacillati</taxon>
        <taxon>Actinomycetota</taxon>
        <taxon>Actinomycetes</taxon>
        <taxon>Mycobacteriales</taxon>
        <taxon>Gordoniaceae</taxon>
        <taxon>Gordonia</taxon>
    </lineage>
</organism>
<keyword evidence="13" id="KW-0449">Lipoprotein</keyword>
<keyword evidence="5 16" id="KW-0479">Metal-binding</keyword>
<dbReference type="OrthoDB" id="9792957at2"/>
<dbReference type="FunFam" id="2.60.40.200:FF:000012">
    <property type="entry name" value="Superoxide dismutase [Cu-Zn]"/>
    <property type="match status" value="1"/>
</dbReference>
<keyword evidence="7" id="KW-0049">Antioxidant</keyword>
<accession>A0A2S0KF98</accession>
<evidence type="ECO:0000256" key="6">
    <source>
        <dbReference type="ARBA" id="ARBA00022833"/>
    </source>
</evidence>
<keyword evidence="10" id="KW-0472">Membrane</keyword>
<proteinExistence type="inferred from homology"/>
<gene>
    <name evidence="19" type="ORF">C6V83_08730</name>
</gene>
<keyword evidence="11" id="KW-0564">Palmitate</keyword>
<comment type="similarity">
    <text evidence="1 16">Belongs to the Cu-Zn superoxide dismutase family.</text>
</comment>
<feature type="chain" id="PRO_5039472066" description="Superoxide dismutase [Cu-Zn]" evidence="17">
    <location>
        <begin position="23"/>
        <end position="208"/>
    </location>
</feature>
<dbReference type="RefSeq" id="WP_105942071.1">
    <property type="nucleotide sequence ID" value="NZ_CP027433.1"/>
</dbReference>
<dbReference type="SUPFAM" id="SSF49329">
    <property type="entry name" value="Cu,Zn superoxide dismutase-like"/>
    <property type="match status" value="1"/>
</dbReference>
<feature type="signal peptide" evidence="17">
    <location>
        <begin position="1"/>
        <end position="22"/>
    </location>
</feature>
<evidence type="ECO:0000256" key="12">
    <source>
        <dbReference type="ARBA" id="ARBA00023157"/>
    </source>
</evidence>
<evidence type="ECO:0000256" key="10">
    <source>
        <dbReference type="ARBA" id="ARBA00023136"/>
    </source>
</evidence>
<keyword evidence="6 16" id="KW-0862">Zinc</keyword>
<name>A0A2S0KF98_9ACTN</name>
<evidence type="ECO:0000256" key="5">
    <source>
        <dbReference type="ARBA" id="ARBA00022723"/>
    </source>
</evidence>
<sequence length="208" mass="21181">MTSRRTSRSLSAVLLASATAVALVSCSSDESSNSDSLTVPINDAAGEQIATAELEFDDGYVTVEVQTTRPGKLTPGFHGLHIHSVGKCEPNSVAPAGGEPGDFLSAGGHFQAPGHTGHPMSGDLSSLQVRSDGSALLETTTDALTRADLESGQGTAIIIHSGPDNFGNIPGDRYKQNDGTPGPDETSMMTGDAGTRVACGVISAGTAR</sequence>
<comment type="cofactor">
    <cofactor evidence="16">
        <name>Cu cation</name>
        <dbReference type="ChEBI" id="CHEBI:23378"/>
    </cofactor>
    <text evidence="16">Binds 1 copper ion per subunit.</text>
</comment>
<dbReference type="Proteomes" id="UP000239814">
    <property type="component" value="Chromosome"/>
</dbReference>
<dbReference type="GO" id="GO:0005507">
    <property type="term" value="F:copper ion binding"/>
    <property type="evidence" value="ECO:0007669"/>
    <property type="project" value="InterPro"/>
</dbReference>
<keyword evidence="4" id="KW-1003">Cell membrane</keyword>
<dbReference type="PROSITE" id="PS51257">
    <property type="entry name" value="PROKAR_LIPOPROTEIN"/>
    <property type="match status" value="1"/>
</dbReference>